<evidence type="ECO:0000256" key="6">
    <source>
        <dbReference type="ARBA" id="ARBA00023180"/>
    </source>
</evidence>
<reference evidence="7 8" key="1">
    <citation type="submission" date="2023-04" db="EMBL/GenBank/DDBJ databases">
        <title>Genome of Basidiobolus ranarum AG-B5.</title>
        <authorList>
            <person name="Stajich J.E."/>
            <person name="Carter-House D."/>
            <person name="Gryganskyi A."/>
        </authorList>
    </citation>
    <scope>NUCLEOTIDE SEQUENCE [LARGE SCALE GENOMIC DNA]</scope>
    <source>
        <strain evidence="7 8">AG-B5</strain>
    </source>
</reference>
<dbReference type="PANTHER" id="PTHR12270">
    <property type="entry name" value="GLYCOSYLTRANSFERASE-RELATED"/>
    <property type="match status" value="1"/>
</dbReference>
<keyword evidence="6" id="KW-0325">Glycoprotein</keyword>
<dbReference type="Gene3D" id="3.90.550.10">
    <property type="entry name" value="Spore Coat Polysaccharide Biosynthesis Protein SpsA, Chain A"/>
    <property type="match status" value="1"/>
</dbReference>
<accession>A0ABR2W4E4</accession>
<keyword evidence="4" id="KW-1133">Transmembrane helix</keyword>
<evidence type="ECO:0000313" key="8">
    <source>
        <dbReference type="Proteomes" id="UP001479436"/>
    </source>
</evidence>
<keyword evidence="5" id="KW-0472">Membrane</keyword>
<name>A0ABR2W4E4_9FUNG</name>
<dbReference type="Pfam" id="PF13896">
    <property type="entry name" value="Glyco_transf_49"/>
    <property type="match status" value="2"/>
</dbReference>
<evidence type="ECO:0008006" key="9">
    <source>
        <dbReference type="Google" id="ProtNLM"/>
    </source>
</evidence>
<keyword evidence="2" id="KW-0812">Transmembrane</keyword>
<gene>
    <name evidence="7" type="ORF">K7432_004736</name>
</gene>
<evidence type="ECO:0000256" key="2">
    <source>
        <dbReference type="ARBA" id="ARBA00022692"/>
    </source>
</evidence>
<dbReference type="Proteomes" id="UP001479436">
    <property type="component" value="Unassembled WGS sequence"/>
</dbReference>
<evidence type="ECO:0000256" key="4">
    <source>
        <dbReference type="ARBA" id="ARBA00022989"/>
    </source>
</evidence>
<dbReference type="InterPro" id="IPR029044">
    <property type="entry name" value="Nucleotide-diphossugar_trans"/>
</dbReference>
<proteinExistence type="predicted"/>
<keyword evidence="3" id="KW-0735">Signal-anchor</keyword>
<dbReference type="EMBL" id="JASJQH010007045">
    <property type="protein sequence ID" value="KAK9719528.1"/>
    <property type="molecule type" value="Genomic_DNA"/>
</dbReference>
<protein>
    <recommendedName>
        <fullName evidence="9">Glycosyltransferase family 49 protein</fullName>
    </recommendedName>
</protein>
<dbReference type="InterPro" id="IPR051292">
    <property type="entry name" value="Xyl/GlcA_transferase"/>
</dbReference>
<evidence type="ECO:0000256" key="3">
    <source>
        <dbReference type="ARBA" id="ARBA00022968"/>
    </source>
</evidence>
<keyword evidence="8" id="KW-1185">Reference proteome</keyword>
<evidence type="ECO:0000313" key="7">
    <source>
        <dbReference type="EMBL" id="KAK9719528.1"/>
    </source>
</evidence>
<comment type="subcellular location">
    <subcellularLocation>
        <location evidence="1">Membrane</location>
        <topology evidence="1">Single-pass type II membrane protein</topology>
    </subcellularLocation>
</comment>
<dbReference type="PANTHER" id="PTHR12270:SF25">
    <property type="entry name" value="GLYCOSYLTRANSFERASE-LIKE PROTEIN LARGE"/>
    <property type="match status" value="1"/>
</dbReference>
<organism evidence="7 8">
    <name type="scientific">Basidiobolus ranarum</name>
    <dbReference type="NCBI Taxonomy" id="34480"/>
    <lineage>
        <taxon>Eukaryota</taxon>
        <taxon>Fungi</taxon>
        <taxon>Fungi incertae sedis</taxon>
        <taxon>Zoopagomycota</taxon>
        <taxon>Entomophthoromycotina</taxon>
        <taxon>Basidiobolomycetes</taxon>
        <taxon>Basidiobolales</taxon>
        <taxon>Basidiobolaceae</taxon>
        <taxon>Basidiobolus</taxon>
    </lineage>
</organism>
<evidence type="ECO:0000256" key="5">
    <source>
        <dbReference type="ARBA" id="ARBA00023136"/>
    </source>
</evidence>
<sequence length="395" mass="46823">MRSPQHTQEWILEDTDATVFDSHNNQYIYSKLFSDAMQPTDLKAFYIRAKSIHSPDDITVTTLITPDRFEVFEKLINNYQGPISATLHINDTPEKVEILERLNEMYTRNPLMRKYVDVHLIVDSFERQFNYWRNVARFFARTKYILMLDIDFFPCTDLRQNLQRYPRLLGQLREGTAALVIPAFEYEALDEGRNSDYFPRNKNALIRSVTTGHIDMFHKIWLPGHGSTNYTRWYSSEQPYLVTDYNHSYEPYVIFKKDAVPWCNERFIGYGANKAACLYEIYLSGIEFWVLPSDFLIHQNHDYPETTRRNEVGSDLYMTTELIDLYMTTKLIDTDIHLQRKLNKNIYANFREETCFRYWRNALALGTWDQPRSNNAKQECGKIPGFLEILNEVEY</sequence>
<evidence type="ECO:0000256" key="1">
    <source>
        <dbReference type="ARBA" id="ARBA00004606"/>
    </source>
</evidence>
<comment type="caution">
    <text evidence="7">The sequence shown here is derived from an EMBL/GenBank/DDBJ whole genome shotgun (WGS) entry which is preliminary data.</text>
</comment>